<proteinExistence type="predicted"/>
<dbReference type="AlphaFoldDB" id="A0A9Q9UW02"/>
<reference evidence="1" key="2">
    <citation type="submission" date="2022-10" db="EMBL/GenBank/DDBJ databases">
        <authorList>
            <person name="Ngo T.-E."/>
        </authorList>
    </citation>
    <scope>NUCLEOTIDE SEQUENCE</scope>
    <source>
        <strain evidence="1">JHB</strain>
    </source>
</reference>
<reference evidence="1" key="1">
    <citation type="journal article" date="2017" name="Proc. Natl. Acad. Sci. U.S.A.">
        <title>Comparative genomics uncovers the prolific and distinctive metabolic potential of the cyanobacterial genus Moorea.</title>
        <authorList>
            <person name="Leao T."/>
            <person name="Castelao G."/>
            <person name="Korobeynikov A."/>
            <person name="Monroe E.A."/>
            <person name="Podell S."/>
            <person name="Glukhov E."/>
            <person name="Allen E.E."/>
            <person name="Gerwick W.H."/>
            <person name="Gerwick L."/>
        </authorList>
    </citation>
    <scope>NUCLEOTIDE SEQUENCE</scope>
    <source>
        <strain evidence="1">JHB</strain>
    </source>
</reference>
<protein>
    <recommendedName>
        <fullName evidence="2">LysM domain-containing protein</fullName>
    </recommendedName>
</protein>
<gene>
    <name evidence="1" type="ORF">BJP36_44195</name>
</gene>
<name>A0A9Q9UW02_MOOP1</name>
<dbReference type="Proteomes" id="UP000176944">
    <property type="component" value="Chromosome"/>
</dbReference>
<evidence type="ECO:0000313" key="1">
    <source>
        <dbReference type="EMBL" id="WAN69364.1"/>
    </source>
</evidence>
<sequence>MFQATSRYYNLETATNTRSDNRVISYKRRRFLPQGETLSLLVEVTVTEGDRLDLITDSNLGDPEQFWQVCDANNTMNPFDLTAEPGKVLRVPQPQL</sequence>
<organism evidence="1">
    <name type="scientific">Moorena producens (strain JHB)</name>
    <dbReference type="NCBI Taxonomy" id="1454205"/>
    <lineage>
        <taxon>Bacteria</taxon>
        <taxon>Bacillati</taxon>
        <taxon>Cyanobacteriota</taxon>
        <taxon>Cyanophyceae</taxon>
        <taxon>Coleofasciculales</taxon>
        <taxon>Coleofasciculaceae</taxon>
        <taxon>Moorena</taxon>
    </lineage>
</organism>
<evidence type="ECO:0008006" key="2">
    <source>
        <dbReference type="Google" id="ProtNLM"/>
    </source>
</evidence>
<dbReference type="EMBL" id="CP017708">
    <property type="protein sequence ID" value="WAN69364.1"/>
    <property type="molecule type" value="Genomic_DNA"/>
</dbReference>
<accession>A0A9Q9UW02</accession>